<feature type="transmembrane region" description="Helical" evidence="1">
    <location>
        <begin position="41"/>
        <end position="58"/>
    </location>
</feature>
<sequence length="69" mass="7526">MSKLSAQGRSASGGKYQINVQCHNVQILVIESFACLPQAEILFDIVILSLGFLILVYLKTLLSANGHSY</sequence>
<protein>
    <submittedName>
        <fullName evidence="2">Uncharacterized protein</fullName>
    </submittedName>
</protein>
<accession>A0A1F7VA23</accession>
<gene>
    <name evidence="2" type="ORF">A3I40_04120</name>
</gene>
<dbReference type="EMBL" id="MGEP01000040">
    <property type="protein sequence ID" value="OGL86887.1"/>
    <property type="molecule type" value="Genomic_DNA"/>
</dbReference>
<keyword evidence="1" id="KW-0812">Transmembrane</keyword>
<evidence type="ECO:0000313" key="3">
    <source>
        <dbReference type="Proteomes" id="UP000178723"/>
    </source>
</evidence>
<keyword evidence="1" id="KW-0472">Membrane</keyword>
<evidence type="ECO:0000313" key="2">
    <source>
        <dbReference type="EMBL" id="OGL86887.1"/>
    </source>
</evidence>
<dbReference type="AlphaFoldDB" id="A0A1F7VA23"/>
<reference evidence="2 3" key="1">
    <citation type="journal article" date="2016" name="Nat. Commun.">
        <title>Thousands of microbial genomes shed light on interconnected biogeochemical processes in an aquifer system.</title>
        <authorList>
            <person name="Anantharaman K."/>
            <person name="Brown C.T."/>
            <person name="Hug L.A."/>
            <person name="Sharon I."/>
            <person name="Castelle C.J."/>
            <person name="Probst A.J."/>
            <person name="Thomas B.C."/>
            <person name="Singh A."/>
            <person name="Wilkins M.J."/>
            <person name="Karaoz U."/>
            <person name="Brodie E.L."/>
            <person name="Williams K.H."/>
            <person name="Hubbard S.S."/>
            <person name="Banfield J.F."/>
        </authorList>
    </citation>
    <scope>NUCLEOTIDE SEQUENCE [LARGE SCALE GENOMIC DNA]</scope>
</reference>
<proteinExistence type="predicted"/>
<name>A0A1F7VA23_9BACT</name>
<dbReference type="Proteomes" id="UP000178723">
    <property type="component" value="Unassembled WGS sequence"/>
</dbReference>
<evidence type="ECO:0000256" key="1">
    <source>
        <dbReference type="SAM" id="Phobius"/>
    </source>
</evidence>
<organism evidence="2 3">
    <name type="scientific">Candidatus Uhrbacteria bacterium RIFCSPLOWO2_02_FULL_48_12</name>
    <dbReference type="NCBI Taxonomy" id="1802407"/>
    <lineage>
        <taxon>Bacteria</taxon>
        <taxon>Candidatus Uhriibacteriota</taxon>
    </lineage>
</organism>
<keyword evidence="1" id="KW-1133">Transmembrane helix</keyword>
<comment type="caution">
    <text evidence="2">The sequence shown here is derived from an EMBL/GenBank/DDBJ whole genome shotgun (WGS) entry which is preliminary data.</text>
</comment>